<evidence type="ECO:0000313" key="1">
    <source>
        <dbReference type="EMBL" id="ALP39883.1"/>
    </source>
</evidence>
<gene>
    <name evidence="1" type="ORF">WL1483_464</name>
</gene>
<dbReference type="Proteomes" id="UP000058114">
    <property type="component" value="Chromosome"/>
</dbReference>
<dbReference type="RefSeq" id="WP_060584926.1">
    <property type="nucleotide sequence ID" value="NZ_CP013067.1"/>
</dbReference>
<dbReference type="AlphaFoldDB" id="A0A0S2SDV1"/>
<reference evidence="1 2" key="2">
    <citation type="journal article" date="2016" name="Genome Announc.">
        <title>Complete Genome Sequence of the Highly Virulent Aeromonas schubertii Strain WL1483, Isolated from Diseased Snakehead Fish (Channa argus) in China.</title>
        <authorList>
            <person name="Liu L."/>
            <person name="Li N."/>
            <person name="Zhang D."/>
            <person name="Fu X."/>
            <person name="Shi C."/>
            <person name="Lin Q."/>
            <person name="Hao G."/>
        </authorList>
    </citation>
    <scope>NUCLEOTIDE SEQUENCE [LARGE SCALE GENOMIC DNA]</scope>
    <source>
        <strain evidence="1 2">WL1483</strain>
    </source>
</reference>
<evidence type="ECO:0000313" key="2">
    <source>
        <dbReference type="Proteomes" id="UP000058114"/>
    </source>
</evidence>
<dbReference type="EMBL" id="CP013067">
    <property type="protein sequence ID" value="ALP39883.1"/>
    <property type="molecule type" value="Genomic_DNA"/>
</dbReference>
<evidence type="ECO:0008006" key="3">
    <source>
        <dbReference type="Google" id="ProtNLM"/>
    </source>
</evidence>
<organism evidence="1 2">
    <name type="scientific">Aeromonas schubertii</name>
    <dbReference type="NCBI Taxonomy" id="652"/>
    <lineage>
        <taxon>Bacteria</taxon>
        <taxon>Pseudomonadati</taxon>
        <taxon>Pseudomonadota</taxon>
        <taxon>Gammaproteobacteria</taxon>
        <taxon>Aeromonadales</taxon>
        <taxon>Aeromonadaceae</taxon>
        <taxon>Aeromonas</taxon>
    </lineage>
</organism>
<reference evidence="2" key="1">
    <citation type="submission" date="2015-10" db="EMBL/GenBank/DDBJ databases">
        <title>Complete Genome Sequence of Aeromonas schubertii strain WL1483.</title>
        <authorList>
            <person name="Liu L."/>
        </authorList>
    </citation>
    <scope>NUCLEOTIDE SEQUENCE [LARGE SCALE GENOMIC DNA]</scope>
    <source>
        <strain evidence="2">WL1483</strain>
    </source>
</reference>
<proteinExistence type="predicted"/>
<sequence length="220" mass="24034">MNNPLNLVIGTLPGPCPRERLTQDLLAEREQTRQRLDEILAQGHEAAAALRAEGEVCLGQAREEAARLLDAARSEAKALALAARASAAEEAVQWLCGEQEMEQLIAREVSQRWRHLTAQALEELLGQQDQNALLLRRIERRVTELLPGGRVTLLLPPAAMGAASASWGEVNEVTLQADPDLSEGQAILDNGLVRIHLDNPVQQASVLERFIDAPATRQQA</sequence>
<name>A0A0S2SDV1_9GAMM</name>
<dbReference type="KEGG" id="asr:WL1483_464"/>
<dbReference type="PATRIC" id="fig|652.5.peg.1370"/>
<protein>
    <recommendedName>
        <fullName evidence="3">Protein EsaK</fullName>
    </recommendedName>
</protein>
<accession>A0A0S2SDV1</accession>